<dbReference type="Proteomes" id="UP000249688">
    <property type="component" value="Unassembled WGS sequence"/>
</dbReference>
<dbReference type="OrthoDB" id="7263714at2"/>
<sequence length="173" mass="19044">MQLHVARGITTARLSLLPPGPEHLDDIIRLKADPRVFGVMLHGVRTPERTREELQDDIEFWTVRGYGIWSVFERATGDFLGIAGLMERPDGRGVALRYALWPECRGKGFAREAARAALAFGHAAGLPRIIAVARRDNAASVGVLTDLGMRQVLTYQHQGQEMLLFESVAPGSA</sequence>
<reference evidence="2 3" key="1">
    <citation type="submission" date="2018-06" db="EMBL/GenBank/DDBJ databases">
        <title>Genomic Encyclopedia of Archaeal and Bacterial Type Strains, Phase II (KMG-II): from individual species to whole genera.</title>
        <authorList>
            <person name="Goeker M."/>
        </authorList>
    </citation>
    <scope>NUCLEOTIDE SEQUENCE [LARGE SCALE GENOMIC DNA]</scope>
    <source>
        <strain evidence="2 3">DSM 24525</strain>
    </source>
</reference>
<evidence type="ECO:0000259" key="1">
    <source>
        <dbReference type="PROSITE" id="PS51186"/>
    </source>
</evidence>
<keyword evidence="2" id="KW-0808">Transferase</keyword>
<name>A0A2W7ITJ7_9PROT</name>
<dbReference type="SUPFAM" id="SSF55729">
    <property type="entry name" value="Acyl-CoA N-acyltransferases (Nat)"/>
    <property type="match status" value="1"/>
</dbReference>
<gene>
    <name evidence="2" type="ORF">C8P66_101377</name>
</gene>
<dbReference type="Gene3D" id="3.40.630.30">
    <property type="match status" value="1"/>
</dbReference>
<dbReference type="InterPro" id="IPR051531">
    <property type="entry name" value="N-acetyltransferase"/>
</dbReference>
<keyword evidence="3" id="KW-1185">Reference proteome</keyword>
<proteinExistence type="predicted"/>
<dbReference type="PANTHER" id="PTHR43792:SF1">
    <property type="entry name" value="N-ACETYLTRANSFERASE DOMAIN-CONTAINING PROTEIN"/>
    <property type="match status" value="1"/>
</dbReference>
<protein>
    <submittedName>
        <fullName evidence="2">RimJ/RimL family protein N-acetyltransferase</fullName>
    </submittedName>
</protein>
<dbReference type="InterPro" id="IPR000182">
    <property type="entry name" value="GNAT_dom"/>
</dbReference>
<evidence type="ECO:0000313" key="2">
    <source>
        <dbReference type="EMBL" id="PZW51156.1"/>
    </source>
</evidence>
<accession>A0A2W7ITJ7</accession>
<feature type="domain" description="N-acetyltransferase" evidence="1">
    <location>
        <begin position="14"/>
        <end position="167"/>
    </location>
</feature>
<dbReference type="EMBL" id="QKYU01000001">
    <property type="protein sequence ID" value="PZW51156.1"/>
    <property type="molecule type" value="Genomic_DNA"/>
</dbReference>
<comment type="caution">
    <text evidence="2">The sequence shown here is derived from an EMBL/GenBank/DDBJ whole genome shotgun (WGS) entry which is preliminary data.</text>
</comment>
<dbReference type="PANTHER" id="PTHR43792">
    <property type="entry name" value="GNAT FAMILY, PUTATIVE (AFU_ORTHOLOGUE AFUA_3G00765)-RELATED-RELATED"/>
    <property type="match status" value="1"/>
</dbReference>
<dbReference type="AlphaFoldDB" id="A0A2W7ITJ7"/>
<dbReference type="GO" id="GO:0016747">
    <property type="term" value="F:acyltransferase activity, transferring groups other than amino-acyl groups"/>
    <property type="evidence" value="ECO:0007669"/>
    <property type="project" value="InterPro"/>
</dbReference>
<dbReference type="PROSITE" id="PS51186">
    <property type="entry name" value="GNAT"/>
    <property type="match status" value="1"/>
</dbReference>
<evidence type="ECO:0000313" key="3">
    <source>
        <dbReference type="Proteomes" id="UP000249688"/>
    </source>
</evidence>
<dbReference type="RefSeq" id="WP_111396420.1">
    <property type="nucleotide sequence ID" value="NZ_QKYU01000001.1"/>
</dbReference>
<dbReference type="Pfam" id="PF13302">
    <property type="entry name" value="Acetyltransf_3"/>
    <property type="match status" value="1"/>
</dbReference>
<organism evidence="2 3">
    <name type="scientific">Humitalea rosea</name>
    <dbReference type="NCBI Taxonomy" id="990373"/>
    <lineage>
        <taxon>Bacteria</taxon>
        <taxon>Pseudomonadati</taxon>
        <taxon>Pseudomonadota</taxon>
        <taxon>Alphaproteobacteria</taxon>
        <taxon>Acetobacterales</taxon>
        <taxon>Roseomonadaceae</taxon>
        <taxon>Humitalea</taxon>
    </lineage>
</organism>
<dbReference type="InterPro" id="IPR016181">
    <property type="entry name" value="Acyl_CoA_acyltransferase"/>
</dbReference>